<name>A0ABU3GKF9_9MICO</name>
<dbReference type="EMBL" id="JAUZVT010000002">
    <property type="protein sequence ID" value="MDT3330875.1"/>
    <property type="molecule type" value="Genomic_DNA"/>
</dbReference>
<evidence type="ECO:0000313" key="9">
    <source>
        <dbReference type="Proteomes" id="UP001262835"/>
    </source>
</evidence>
<evidence type="ECO:0000256" key="5">
    <source>
        <dbReference type="ARBA" id="ARBA00022723"/>
    </source>
</evidence>
<dbReference type="Pfam" id="PF00596">
    <property type="entry name" value="Aldolase_II"/>
    <property type="match status" value="1"/>
</dbReference>
<dbReference type="InterPro" id="IPR001303">
    <property type="entry name" value="Aldolase_II/adducin_N"/>
</dbReference>
<dbReference type="PANTHER" id="PTHR22789">
    <property type="entry name" value="FUCULOSE PHOSPHATE ALDOLASE"/>
    <property type="match status" value="1"/>
</dbReference>
<evidence type="ECO:0000259" key="7">
    <source>
        <dbReference type="SMART" id="SM01007"/>
    </source>
</evidence>
<comment type="cofactor">
    <cofactor evidence="2">
        <name>Zn(2+)</name>
        <dbReference type="ChEBI" id="CHEBI:29105"/>
    </cofactor>
</comment>
<comment type="similarity">
    <text evidence="3">Belongs to the aldolase class II family. AraD/FucA subfamily.</text>
</comment>
<dbReference type="EC" id="5.1.3.4" evidence="4"/>
<dbReference type="Proteomes" id="UP001262835">
    <property type="component" value="Unassembled WGS sequence"/>
</dbReference>
<accession>A0ABU3GKF9</accession>
<evidence type="ECO:0000256" key="1">
    <source>
        <dbReference type="ARBA" id="ARBA00001726"/>
    </source>
</evidence>
<organism evidence="8 9">
    <name type="scientific">Microbacterium aquilitoris</name>
    <dbReference type="NCBI Taxonomy" id="3067307"/>
    <lineage>
        <taxon>Bacteria</taxon>
        <taxon>Bacillati</taxon>
        <taxon>Actinomycetota</taxon>
        <taxon>Actinomycetes</taxon>
        <taxon>Micrococcales</taxon>
        <taxon>Microbacteriaceae</taxon>
        <taxon>Microbacterium</taxon>
    </lineage>
</organism>
<gene>
    <name evidence="8" type="ORF">Q9S78_09335</name>
</gene>
<comment type="catalytic activity">
    <reaction evidence="1">
        <text>L-ribulose 5-phosphate = D-xylulose 5-phosphate</text>
        <dbReference type="Rhea" id="RHEA:22368"/>
        <dbReference type="ChEBI" id="CHEBI:57737"/>
        <dbReference type="ChEBI" id="CHEBI:58226"/>
        <dbReference type="EC" id="5.1.3.4"/>
    </reaction>
</comment>
<evidence type="ECO:0000256" key="6">
    <source>
        <dbReference type="ARBA" id="ARBA00022833"/>
    </source>
</evidence>
<evidence type="ECO:0000256" key="4">
    <source>
        <dbReference type="ARBA" id="ARBA00013186"/>
    </source>
</evidence>
<keyword evidence="6" id="KW-0862">Zinc</keyword>
<sequence length="230" mass="23474">MSKDDAERYVNGVKTEVAVARIRERVASLLVDLAGRGLASTTLSERVPDADLFVTRPVLADDELAPENMMVVSLDGLSVPGTPGDDGVLPDDVELYAAVLKDAGAVALVHLEAGHAAAWAARGAAIPCLTAQAAREFGGAVPVIAGPDVSAPAVIDSLREADAPAILVAGLGALCVAASAREAVRLAQVLEGVARTASLASEAEPLGADLIADLSGRARARRSTITDGRR</sequence>
<keyword evidence="9" id="KW-1185">Reference proteome</keyword>
<dbReference type="SMART" id="SM01007">
    <property type="entry name" value="Aldolase_II"/>
    <property type="match status" value="1"/>
</dbReference>
<keyword evidence="5" id="KW-0479">Metal-binding</keyword>
<dbReference type="InterPro" id="IPR036409">
    <property type="entry name" value="Aldolase_II/adducin_N_sf"/>
</dbReference>
<dbReference type="RefSeq" id="WP_311870068.1">
    <property type="nucleotide sequence ID" value="NZ_JAUZVT010000002.1"/>
</dbReference>
<comment type="caution">
    <text evidence="8">The sequence shown here is derived from an EMBL/GenBank/DDBJ whole genome shotgun (WGS) entry which is preliminary data.</text>
</comment>
<evidence type="ECO:0000256" key="2">
    <source>
        <dbReference type="ARBA" id="ARBA00001947"/>
    </source>
</evidence>
<evidence type="ECO:0000256" key="3">
    <source>
        <dbReference type="ARBA" id="ARBA00010037"/>
    </source>
</evidence>
<dbReference type="InterPro" id="IPR050197">
    <property type="entry name" value="Aldolase_class_II_sugar_metab"/>
</dbReference>
<feature type="domain" description="Class II aldolase/adducin N-terminal" evidence="7">
    <location>
        <begin position="24"/>
        <end position="198"/>
    </location>
</feature>
<dbReference type="SUPFAM" id="SSF53639">
    <property type="entry name" value="AraD/HMP-PK domain-like"/>
    <property type="match status" value="1"/>
</dbReference>
<dbReference type="PANTHER" id="PTHR22789:SF8">
    <property type="entry name" value="L-RIBULOSE-5-PHOSPHATE 4-EPIMERASE SGBE"/>
    <property type="match status" value="1"/>
</dbReference>
<proteinExistence type="inferred from homology"/>
<evidence type="ECO:0000313" key="8">
    <source>
        <dbReference type="EMBL" id="MDT3330875.1"/>
    </source>
</evidence>
<dbReference type="Gene3D" id="3.40.225.10">
    <property type="entry name" value="Class II aldolase/adducin N-terminal domain"/>
    <property type="match status" value="1"/>
</dbReference>
<protein>
    <recommendedName>
        <fullName evidence="4">L-ribulose-5-phosphate 4-epimerase</fullName>
        <ecNumber evidence="4">5.1.3.4</ecNumber>
    </recommendedName>
</protein>
<reference evidence="8 9" key="1">
    <citation type="submission" date="2023-08" db="EMBL/GenBank/DDBJ databases">
        <title>Microbacterium aquilitoris sp. nov. and Microbacterium gwkjibeachense sp. nov., isolated from beach.</title>
        <authorList>
            <person name="Lee S.D."/>
            <person name="Yang H."/>
            <person name="Kim I."/>
        </authorList>
    </citation>
    <scope>NUCLEOTIDE SEQUENCE [LARGE SCALE GENOMIC DNA]</scope>
    <source>
        <strain evidence="8 9">KSW-18</strain>
    </source>
</reference>